<evidence type="ECO:0000313" key="6">
    <source>
        <dbReference type="EMBL" id="SDW08408.1"/>
    </source>
</evidence>
<evidence type="ECO:0000313" key="7">
    <source>
        <dbReference type="Proteomes" id="UP000183076"/>
    </source>
</evidence>
<dbReference type="AlphaFoldDB" id="A0A1H2QND3"/>
<dbReference type="EMBL" id="FNNB01000001">
    <property type="protein sequence ID" value="SDW08408.1"/>
    <property type="molecule type" value="Genomic_DNA"/>
</dbReference>
<dbReference type="RefSeq" id="WP_159431861.1">
    <property type="nucleotide sequence ID" value="NZ_CP160849.1"/>
</dbReference>
<feature type="domain" description="Tyr recombinase" evidence="5">
    <location>
        <begin position="334"/>
        <end position="545"/>
    </location>
</feature>
<evidence type="ECO:0000256" key="3">
    <source>
        <dbReference type="ARBA" id="ARBA00023125"/>
    </source>
</evidence>
<dbReference type="InterPro" id="IPR002104">
    <property type="entry name" value="Integrase_catalytic"/>
</dbReference>
<name>A0A1H2QND3_9RHOB</name>
<keyword evidence="2" id="KW-0229">DNA integration</keyword>
<dbReference type="InterPro" id="IPR013762">
    <property type="entry name" value="Integrase-like_cat_sf"/>
</dbReference>
<gene>
    <name evidence="6" type="ORF">SAMN04488041_101250</name>
</gene>
<evidence type="ECO:0000259" key="5">
    <source>
        <dbReference type="PROSITE" id="PS51898"/>
    </source>
</evidence>
<organism evidence="6 7">
    <name type="scientific">Sulfitobacter pontiacus</name>
    <dbReference type="NCBI Taxonomy" id="60137"/>
    <lineage>
        <taxon>Bacteria</taxon>
        <taxon>Pseudomonadati</taxon>
        <taxon>Pseudomonadota</taxon>
        <taxon>Alphaproteobacteria</taxon>
        <taxon>Rhodobacterales</taxon>
        <taxon>Roseobacteraceae</taxon>
        <taxon>Sulfitobacter</taxon>
    </lineage>
</organism>
<dbReference type="InterPro" id="IPR050090">
    <property type="entry name" value="Tyrosine_recombinase_XerCD"/>
</dbReference>
<sequence>MTKVAGTKKRNGTYHFNIPIPSKIQNLYPSRTPGKFKLIFDGTMKTTDAQTAKDKVEDQRAIFRQQLRNLERKEEQERIAATLDPADAALLAELGGVHGLLRQIKEQRAVAAFTLAGVGAELADDNYIEVEGGHETPPTRVSGGEPDTPSVGRLEQELGRREAHARIDHLTAETRRLKVVAGALGEDVPPPPDGIDEGITGIRELSEGFIDAHNYTMQNREAVANTVRRWVELHGDIPIEKWTRAHLHKFDEVLRGLPSSGRRDVRSLSILDAVAKGRAEGLESISYKTRKRYSDHLKAMTKYAVARAGLLLSDPFAGYEPVGEKVKHSKAKQSDVIPYTPTQVGMILDHCAKTFDRQVMDYWMPMFAAYTGARREEIGQLTINDVRLVGNIYVMDITDLGEDQKIKNKHSLRTIPIPSPILAAGFIEYWQSRMAAGAKYLFQRSFTDNLTKKKSLVEVAPDRRGRFTEVYGKNFSRTVREKLGLTEEGMTFHSLRHSWTDAARRAKIDKETRRLIAGRLDGEDVVEAGYGGDDLLATKLEALEEIARCVRD</sequence>
<comment type="similarity">
    <text evidence="1">Belongs to the 'phage' integrase family.</text>
</comment>
<dbReference type="GO" id="GO:0006310">
    <property type="term" value="P:DNA recombination"/>
    <property type="evidence" value="ECO:0007669"/>
    <property type="project" value="UniProtKB-KW"/>
</dbReference>
<dbReference type="GeneID" id="94019570"/>
<dbReference type="Gene3D" id="1.10.443.10">
    <property type="entry name" value="Intergrase catalytic core"/>
    <property type="match status" value="1"/>
</dbReference>
<dbReference type="SUPFAM" id="SSF56349">
    <property type="entry name" value="DNA breaking-rejoining enzymes"/>
    <property type="match status" value="1"/>
</dbReference>
<dbReference type="GO" id="GO:0003677">
    <property type="term" value="F:DNA binding"/>
    <property type="evidence" value="ECO:0007669"/>
    <property type="project" value="UniProtKB-KW"/>
</dbReference>
<reference evidence="7" key="1">
    <citation type="submission" date="2016-10" db="EMBL/GenBank/DDBJ databases">
        <authorList>
            <person name="Varghese N."/>
            <person name="Submissions S."/>
        </authorList>
    </citation>
    <scope>NUCLEOTIDE SEQUENCE [LARGE SCALE GENOMIC DNA]</scope>
    <source>
        <strain evidence="7">DSM 10014</strain>
    </source>
</reference>
<keyword evidence="3" id="KW-0238">DNA-binding</keyword>
<dbReference type="CDD" id="cd01184">
    <property type="entry name" value="INT_C_like_1"/>
    <property type="match status" value="1"/>
</dbReference>
<dbReference type="GO" id="GO:0015074">
    <property type="term" value="P:DNA integration"/>
    <property type="evidence" value="ECO:0007669"/>
    <property type="project" value="UniProtKB-KW"/>
</dbReference>
<dbReference type="STRING" id="60137.SAMN04488041_101250"/>
<evidence type="ECO:0000256" key="4">
    <source>
        <dbReference type="ARBA" id="ARBA00023172"/>
    </source>
</evidence>
<accession>A0A1H2QND3</accession>
<dbReference type="Pfam" id="PF00589">
    <property type="entry name" value="Phage_integrase"/>
    <property type="match status" value="1"/>
</dbReference>
<protein>
    <submittedName>
        <fullName evidence="6">Phage integrase family protein</fullName>
    </submittedName>
</protein>
<keyword evidence="4" id="KW-0233">DNA recombination</keyword>
<proteinExistence type="inferred from homology"/>
<dbReference type="InterPro" id="IPR011010">
    <property type="entry name" value="DNA_brk_join_enz"/>
</dbReference>
<dbReference type="PANTHER" id="PTHR30349">
    <property type="entry name" value="PHAGE INTEGRASE-RELATED"/>
    <property type="match status" value="1"/>
</dbReference>
<evidence type="ECO:0000256" key="2">
    <source>
        <dbReference type="ARBA" id="ARBA00022908"/>
    </source>
</evidence>
<dbReference type="PANTHER" id="PTHR30349:SF41">
    <property type="entry name" value="INTEGRASE_RECOMBINASE PROTEIN MJ0367-RELATED"/>
    <property type="match status" value="1"/>
</dbReference>
<evidence type="ECO:0000256" key="1">
    <source>
        <dbReference type="ARBA" id="ARBA00008857"/>
    </source>
</evidence>
<dbReference type="Proteomes" id="UP000183076">
    <property type="component" value="Unassembled WGS sequence"/>
</dbReference>
<dbReference type="PROSITE" id="PS51898">
    <property type="entry name" value="TYR_RECOMBINASE"/>
    <property type="match status" value="1"/>
</dbReference>